<keyword evidence="3" id="KW-1133">Transmembrane helix</keyword>
<dbReference type="Pfam" id="PF00535">
    <property type="entry name" value="Glycos_transf_2"/>
    <property type="match status" value="1"/>
</dbReference>
<dbReference type="RefSeq" id="WP_118402560.1">
    <property type="nucleotide sequence ID" value="NZ_CAXKYC010000010.1"/>
</dbReference>
<keyword evidence="3" id="KW-0472">Membrane</keyword>
<keyword evidence="1 5" id="KW-0328">Glycosyltransferase</keyword>
<dbReference type="SUPFAM" id="SSF53448">
    <property type="entry name" value="Nucleotide-diphospho-sugar transferases"/>
    <property type="match status" value="1"/>
</dbReference>
<evidence type="ECO:0000256" key="1">
    <source>
        <dbReference type="ARBA" id="ARBA00022676"/>
    </source>
</evidence>
<dbReference type="PANTHER" id="PTHR22916:SF51">
    <property type="entry name" value="GLYCOSYLTRANSFERASE EPSH-RELATED"/>
    <property type="match status" value="1"/>
</dbReference>
<gene>
    <name evidence="6" type="ORF">DWX97_11610</name>
    <name evidence="5" type="ORF">PZH42_12000</name>
</gene>
<dbReference type="Gene3D" id="3.90.550.10">
    <property type="entry name" value="Spore Coat Polysaccharide Biosynthesis Protein SpsA, Chain A"/>
    <property type="match status" value="1"/>
</dbReference>
<reference evidence="5" key="2">
    <citation type="submission" date="2023-03" db="EMBL/GenBank/DDBJ databases">
        <title>DFI Biobank Strains.</title>
        <authorList>
            <person name="Mostad J."/>
            <person name="Paddock L."/>
            <person name="Medina S."/>
            <person name="Waligurski E."/>
            <person name="Barat B."/>
            <person name="Smith R."/>
            <person name="Burgo V."/>
            <person name="Metcalfe C."/>
            <person name="Woodson C."/>
            <person name="Sundararajan A."/>
            <person name="Ramaswamy R."/>
            <person name="Lin H."/>
            <person name="Pamer E.G."/>
        </authorList>
    </citation>
    <scope>NUCLEOTIDE SEQUENCE</scope>
    <source>
        <strain evidence="5">DFI.9.5</strain>
    </source>
</reference>
<keyword evidence="2 6" id="KW-0808">Transferase</keyword>
<protein>
    <submittedName>
        <fullName evidence="6">Glycosyltransferase</fullName>
        <ecNumber evidence="5">2.4.-.-</ecNumber>
    </submittedName>
</protein>
<feature type="transmembrane region" description="Helical" evidence="3">
    <location>
        <begin position="285"/>
        <end position="305"/>
    </location>
</feature>
<dbReference type="PANTHER" id="PTHR22916">
    <property type="entry name" value="GLYCOSYLTRANSFERASE"/>
    <property type="match status" value="1"/>
</dbReference>
<dbReference type="GeneID" id="66307684"/>
<dbReference type="GO" id="GO:0016758">
    <property type="term" value="F:hexosyltransferase activity"/>
    <property type="evidence" value="ECO:0007669"/>
    <property type="project" value="UniProtKB-ARBA"/>
</dbReference>
<name>A0A412IHW2_9BACE</name>
<evidence type="ECO:0000313" key="7">
    <source>
        <dbReference type="Proteomes" id="UP000283341"/>
    </source>
</evidence>
<dbReference type="InterPro" id="IPR001173">
    <property type="entry name" value="Glyco_trans_2-like"/>
</dbReference>
<keyword evidence="3" id="KW-0812">Transmembrane</keyword>
<evidence type="ECO:0000259" key="4">
    <source>
        <dbReference type="Pfam" id="PF00535"/>
    </source>
</evidence>
<dbReference type="Proteomes" id="UP000283341">
    <property type="component" value="Unassembled WGS sequence"/>
</dbReference>
<dbReference type="InterPro" id="IPR029044">
    <property type="entry name" value="Nucleotide-diphossugar_trans"/>
</dbReference>
<dbReference type="EMBL" id="QRVJ01000008">
    <property type="protein sequence ID" value="RGS36798.1"/>
    <property type="molecule type" value="Genomic_DNA"/>
</dbReference>
<comment type="caution">
    <text evidence="6">The sequence shown here is derived from an EMBL/GenBank/DDBJ whole genome shotgun (WGS) entry which is preliminary data.</text>
</comment>
<dbReference type="EMBL" id="JARFID010000009">
    <property type="protein sequence ID" value="MDE8694825.1"/>
    <property type="molecule type" value="Genomic_DNA"/>
</dbReference>
<dbReference type="AlphaFoldDB" id="A0A412IHW2"/>
<reference evidence="6 7" key="1">
    <citation type="submission" date="2018-08" db="EMBL/GenBank/DDBJ databases">
        <title>A genome reference for cultivated species of the human gut microbiota.</title>
        <authorList>
            <person name="Zou Y."/>
            <person name="Xue W."/>
            <person name="Luo G."/>
        </authorList>
    </citation>
    <scope>NUCLEOTIDE SEQUENCE [LARGE SCALE GENOMIC DNA]</scope>
    <source>
        <strain evidence="6 7">AF22-3AC</strain>
    </source>
</reference>
<accession>A0A412IHW2</accession>
<organism evidence="6 7">
    <name type="scientific">Bacteroides cellulosilyticus</name>
    <dbReference type="NCBI Taxonomy" id="246787"/>
    <lineage>
        <taxon>Bacteria</taxon>
        <taxon>Pseudomonadati</taxon>
        <taxon>Bacteroidota</taxon>
        <taxon>Bacteroidia</taxon>
        <taxon>Bacteroidales</taxon>
        <taxon>Bacteroidaceae</taxon>
        <taxon>Bacteroides</taxon>
    </lineage>
</organism>
<evidence type="ECO:0000256" key="2">
    <source>
        <dbReference type="ARBA" id="ARBA00022679"/>
    </source>
</evidence>
<evidence type="ECO:0000313" key="6">
    <source>
        <dbReference type="EMBL" id="RGS36798.1"/>
    </source>
</evidence>
<feature type="domain" description="Glycosyltransferase 2-like" evidence="4">
    <location>
        <begin position="6"/>
        <end position="166"/>
    </location>
</feature>
<dbReference type="EC" id="2.4.-.-" evidence="5"/>
<dbReference type="Proteomes" id="UP001221924">
    <property type="component" value="Unassembled WGS sequence"/>
</dbReference>
<sequence length="315" mass="36384">MNLLLSIIVPVYNVEKYLERCLDSILVQPFRNFELILVNDGSTDNSLSICKRYEATNNRIVIVDKPNGGLSSARNAGLKVAKGNYVSFIDSDDFISSDFYEANMEFLEQNPDIDMMILPYCKYSDTDNVLYKNDPQTLFNKTDVLNYLFSNKYNCAVWRCIYKVDIFLYSRFAEGRLFEDGYILPEIAQCVSSLVISEVGCYYYVVREGSICNSTYSLRKRTQQLDTLRKILDYCMIKQIDSAIYIHYYFSYSYLIVKAVAQNNYQVLSAYIQDWKSKSILLRKALLMASFKYKIVLLLIMIAGFKVSAKVIGKK</sequence>
<proteinExistence type="predicted"/>
<dbReference type="CDD" id="cd00761">
    <property type="entry name" value="Glyco_tranf_GTA_type"/>
    <property type="match status" value="1"/>
</dbReference>
<evidence type="ECO:0000313" key="5">
    <source>
        <dbReference type="EMBL" id="MDE8694825.1"/>
    </source>
</evidence>
<evidence type="ECO:0000256" key="3">
    <source>
        <dbReference type="SAM" id="Phobius"/>
    </source>
</evidence>